<dbReference type="PANTHER" id="PTHR48069:SF3">
    <property type="entry name" value="DIHYDROFOLATE REDUCTASE"/>
    <property type="match status" value="1"/>
</dbReference>
<dbReference type="RefSeq" id="WP_202652114.1">
    <property type="nucleotide sequence ID" value="NZ_JAESWB010000025.1"/>
</dbReference>
<proteinExistence type="inferred from homology"/>
<evidence type="ECO:0000256" key="7">
    <source>
        <dbReference type="PIRNR" id="PIRNR000194"/>
    </source>
</evidence>
<dbReference type="InterPro" id="IPR024072">
    <property type="entry name" value="DHFR-like_dom_sf"/>
</dbReference>
<keyword evidence="4 7" id="KW-0554">One-carbon metabolism</keyword>
<accession>A0ABS1TIF9</accession>
<comment type="catalytic activity">
    <reaction evidence="7">
        <text>(6S)-5,6,7,8-tetrahydrofolate + NADP(+) = 7,8-dihydrofolate + NADPH + H(+)</text>
        <dbReference type="Rhea" id="RHEA:15009"/>
        <dbReference type="ChEBI" id="CHEBI:15378"/>
        <dbReference type="ChEBI" id="CHEBI:57451"/>
        <dbReference type="ChEBI" id="CHEBI:57453"/>
        <dbReference type="ChEBI" id="CHEBI:57783"/>
        <dbReference type="ChEBI" id="CHEBI:58349"/>
        <dbReference type="EC" id="1.5.1.3"/>
    </reaction>
</comment>
<organism evidence="9 10">
    <name type="scientific">Neobacillus paridis</name>
    <dbReference type="NCBI Taxonomy" id="2803862"/>
    <lineage>
        <taxon>Bacteria</taxon>
        <taxon>Bacillati</taxon>
        <taxon>Bacillota</taxon>
        <taxon>Bacilli</taxon>
        <taxon>Bacillales</taxon>
        <taxon>Bacillaceae</taxon>
        <taxon>Neobacillus</taxon>
    </lineage>
</organism>
<evidence type="ECO:0000256" key="4">
    <source>
        <dbReference type="ARBA" id="ARBA00022563"/>
    </source>
</evidence>
<keyword evidence="6 7" id="KW-0560">Oxidoreductase</keyword>
<evidence type="ECO:0000259" key="8">
    <source>
        <dbReference type="PROSITE" id="PS51330"/>
    </source>
</evidence>
<keyword evidence="10" id="KW-1185">Reference proteome</keyword>
<dbReference type="CDD" id="cd00209">
    <property type="entry name" value="DHFR"/>
    <property type="match status" value="1"/>
</dbReference>
<dbReference type="PRINTS" id="PR00070">
    <property type="entry name" value="DHFR"/>
</dbReference>
<evidence type="ECO:0000313" key="9">
    <source>
        <dbReference type="EMBL" id="MBL4951115.1"/>
    </source>
</evidence>
<evidence type="ECO:0000256" key="3">
    <source>
        <dbReference type="ARBA" id="ARBA00012856"/>
    </source>
</evidence>
<dbReference type="PIRSF" id="PIRSF000194">
    <property type="entry name" value="DHFR"/>
    <property type="match status" value="1"/>
</dbReference>
<evidence type="ECO:0000256" key="5">
    <source>
        <dbReference type="ARBA" id="ARBA00022857"/>
    </source>
</evidence>
<evidence type="ECO:0000313" key="10">
    <source>
        <dbReference type="Proteomes" id="UP000623967"/>
    </source>
</evidence>
<comment type="function">
    <text evidence="7">Key enzyme in folate metabolism. Catalyzes an essential reaction for de novo glycine and purine synthesis, and for DNA precursor synthesis.</text>
</comment>
<sequence length="167" mass="19683">MSINLITAIGLNREIGFQGNLLCHLPNDLKHFKKLTSGHFVVMGANTFNSIGHSLPDRQNIILSHKTKHNFPPDVYVYNSIEDILFEYENYANKDVELFIIGGESLYRQFLPYCDRIYLTIIDNIFNEADTFFPEIDISEWKIIEHIVNNKDESHKYNYHYITYERF</sequence>
<dbReference type="EC" id="1.5.1.3" evidence="3 7"/>
<dbReference type="PANTHER" id="PTHR48069">
    <property type="entry name" value="DIHYDROFOLATE REDUCTASE"/>
    <property type="match status" value="1"/>
</dbReference>
<comment type="pathway">
    <text evidence="1 7">Cofactor biosynthesis; tetrahydrofolate biosynthesis; 5,6,7,8-tetrahydrofolate from 7,8-dihydrofolate: step 1/1.</text>
</comment>
<dbReference type="Pfam" id="PF00186">
    <property type="entry name" value="DHFR_1"/>
    <property type="match status" value="1"/>
</dbReference>
<dbReference type="EMBL" id="JAESWB010000025">
    <property type="protein sequence ID" value="MBL4951115.1"/>
    <property type="molecule type" value="Genomic_DNA"/>
</dbReference>
<evidence type="ECO:0000256" key="2">
    <source>
        <dbReference type="ARBA" id="ARBA00009539"/>
    </source>
</evidence>
<dbReference type="Gene3D" id="3.40.430.10">
    <property type="entry name" value="Dihydrofolate Reductase, subunit A"/>
    <property type="match status" value="1"/>
</dbReference>
<dbReference type="InterPro" id="IPR001796">
    <property type="entry name" value="DHFR_dom"/>
</dbReference>
<reference evidence="9 10" key="1">
    <citation type="submission" date="2021-01" db="EMBL/GenBank/DDBJ databases">
        <title>Genome public.</title>
        <authorList>
            <person name="Liu C."/>
            <person name="Sun Q."/>
        </authorList>
    </citation>
    <scope>NUCLEOTIDE SEQUENCE [LARGE SCALE GENOMIC DNA]</scope>
    <source>
        <strain evidence="9 10">YIM B02564</strain>
    </source>
</reference>
<dbReference type="PROSITE" id="PS51330">
    <property type="entry name" value="DHFR_2"/>
    <property type="match status" value="1"/>
</dbReference>
<name>A0ABS1TIF9_9BACI</name>
<dbReference type="SUPFAM" id="SSF53597">
    <property type="entry name" value="Dihydrofolate reductase-like"/>
    <property type="match status" value="1"/>
</dbReference>
<comment type="caution">
    <text evidence="9">The sequence shown here is derived from an EMBL/GenBank/DDBJ whole genome shotgun (WGS) entry which is preliminary data.</text>
</comment>
<keyword evidence="5 7" id="KW-0521">NADP</keyword>
<evidence type="ECO:0000256" key="6">
    <source>
        <dbReference type="ARBA" id="ARBA00023002"/>
    </source>
</evidence>
<gene>
    <name evidence="9" type="ORF">JK635_02520</name>
</gene>
<feature type="domain" description="DHFR" evidence="8">
    <location>
        <begin position="2"/>
        <end position="166"/>
    </location>
</feature>
<evidence type="ECO:0000256" key="1">
    <source>
        <dbReference type="ARBA" id="ARBA00004903"/>
    </source>
</evidence>
<dbReference type="Proteomes" id="UP000623967">
    <property type="component" value="Unassembled WGS sequence"/>
</dbReference>
<dbReference type="InterPro" id="IPR012259">
    <property type="entry name" value="DHFR"/>
</dbReference>
<protein>
    <recommendedName>
        <fullName evidence="3 7">Dihydrofolate reductase</fullName>
        <ecNumber evidence="3 7">1.5.1.3</ecNumber>
    </recommendedName>
</protein>
<comment type="similarity">
    <text evidence="2 7">Belongs to the dihydrofolate reductase family.</text>
</comment>